<dbReference type="Proteomes" id="UP000199126">
    <property type="component" value="Unassembled WGS sequence"/>
</dbReference>
<proteinExistence type="predicted"/>
<gene>
    <name evidence="1" type="ORF">SAMN04487948_14119</name>
</gene>
<evidence type="ECO:0000313" key="2">
    <source>
        <dbReference type="Proteomes" id="UP000199126"/>
    </source>
</evidence>
<reference evidence="2" key="1">
    <citation type="submission" date="2016-10" db="EMBL/GenBank/DDBJ databases">
        <authorList>
            <person name="Varghese N."/>
            <person name="Submissions S."/>
        </authorList>
    </citation>
    <scope>NUCLEOTIDE SEQUENCE [LARGE SCALE GENOMIC DNA]</scope>
    <source>
        <strain evidence="2">CGMCC 1.10121</strain>
    </source>
</reference>
<evidence type="ECO:0000313" key="1">
    <source>
        <dbReference type="EMBL" id="SEP30857.1"/>
    </source>
</evidence>
<sequence length="192" mass="22036">MSNYRERQRVFDANRYEIRQKLRIGDKYNVYEEGTDDPILESAQKKFRLKEDFRFDDPETGEERFRVKADSVIDVAASYDIVDSRTGDRIGSVKRSVKSFFKHEYALVDPDGTVVATVKEDSWLRAVLRRNVTTLIPFSYDVEGPNGERLGTISEQFTPVRDRYTIDLSGDGELDPRLAVIGTVVIDAIEEN</sequence>
<dbReference type="EMBL" id="FODV01000041">
    <property type="protein sequence ID" value="SEP30857.1"/>
    <property type="molecule type" value="Genomic_DNA"/>
</dbReference>
<dbReference type="Pfam" id="PF04525">
    <property type="entry name" value="LOR"/>
    <property type="match status" value="1"/>
</dbReference>
<dbReference type="AlphaFoldDB" id="A0A1H8WTU9"/>
<protein>
    <submittedName>
        <fullName evidence="1">Uncharacterized protein YxjI</fullName>
    </submittedName>
</protein>
<organism evidence="1 2">
    <name type="scientific">Halogranum amylolyticum</name>
    <dbReference type="NCBI Taxonomy" id="660520"/>
    <lineage>
        <taxon>Archaea</taxon>
        <taxon>Methanobacteriati</taxon>
        <taxon>Methanobacteriota</taxon>
        <taxon>Stenosarchaea group</taxon>
        <taxon>Halobacteria</taxon>
        <taxon>Halobacteriales</taxon>
        <taxon>Haloferacaceae</taxon>
    </lineage>
</organism>
<accession>A0A1H8WTU9</accession>
<keyword evidence="2" id="KW-1185">Reference proteome</keyword>
<dbReference type="InterPro" id="IPR007612">
    <property type="entry name" value="LOR"/>
</dbReference>
<name>A0A1H8WTU9_9EURY</name>